<reference evidence="1 2" key="1">
    <citation type="submission" date="2015-05" db="EMBL/GenBank/DDBJ databases">
        <authorList>
            <person name="Wang D.B."/>
            <person name="Wang M."/>
        </authorList>
    </citation>
    <scope>NUCLEOTIDE SEQUENCE [LARGE SCALE GENOMIC DNA]</scope>
    <source>
        <strain evidence="1">VL1</strain>
    </source>
</reference>
<dbReference type="Proteomes" id="UP000044602">
    <property type="component" value="Unassembled WGS sequence"/>
</dbReference>
<protein>
    <submittedName>
        <fullName evidence="1">Uncharacterized protein</fullName>
    </submittedName>
</protein>
<sequence length="160" mass="18088">ITQTPRLGVIADLVQAVQLPNEELPASPSNLATPHHTLALLLFSPLPTVFLHPRVPRLHGGWGERVHAMPPLRVGLSGVHLQGPHREHCFHLAALSPCDRPRAVWPTDASRRKQETRYNHFAHRLCSLRFHACFLDRKLEHGASRLSRDQFQTIARQVLN</sequence>
<accession>A0A0G4MN12</accession>
<proteinExistence type="predicted"/>
<name>A0A0G4MN12_VERLO</name>
<gene>
    <name evidence="1" type="ORF">BN1708_001325</name>
</gene>
<dbReference type="EMBL" id="CVQH01023638">
    <property type="protein sequence ID" value="CRK35693.1"/>
    <property type="molecule type" value="Genomic_DNA"/>
</dbReference>
<evidence type="ECO:0000313" key="2">
    <source>
        <dbReference type="Proteomes" id="UP000044602"/>
    </source>
</evidence>
<dbReference type="AlphaFoldDB" id="A0A0G4MN12"/>
<evidence type="ECO:0000313" key="1">
    <source>
        <dbReference type="EMBL" id="CRK35693.1"/>
    </source>
</evidence>
<organism evidence="1 2">
    <name type="scientific">Verticillium longisporum</name>
    <name type="common">Verticillium dahliae var. longisporum</name>
    <dbReference type="NCBI Taxonomy" id="100787"/>
    <lineage>
        <taxon>Eukaryota</taxon>
        <taxon>Fungi</taxon>
        <taxon>Dikarya</taxon>
        <taxon>Ascomycota</taxon>
        <taxon>Pezizomycotina</taxon>
        <taxon>Sordariomycetes</taxon>
        <taxon>Hypocreomycetidae</taxon>
        <taxon>Glomerellales</taxon>
        <taxon>Plectosphaerellaceae</taxon>
        <taxon>Verticillium</taxon>
    </lineage>
</organism>
<feature type="non-terminal residue" evidence="1">
    <location>
        <position position="1"/>
    </location>
</feature>
<keyword evidence="2" id="KW-1185">Reference proteome</keyword>